<keyword evidence="3" id="KW-1185">Reference proteome</keyword>
<comment type="caution">
    <text evidence="2">The sequence shown here is derived from an EMBL/GenBank/DDBJ whole genome shotgun (WGS) entry which is preliminary data.</text>
</comment>
<dbReference type="EMBL" id="JBHMCT010000015">
    <property type="protein sequence ID" value="MFB9557385.1"/>
    <property type="molecule type" value="Genomic_DNA"/>
</dbReference>
<feature type="transmembrane region" description="Helical" evidence="1">
    <location>
        <begin position="44"/>
        <end position="64"/>
    </location>
</feature>
<gene>
    <name evidence="2" type="ORF">ACFFTP_24760</name>
</gene>
<reference evidence="2 3" key="1">
    <citation type="submission" date="2024-09" db="EMBL/GenBank/DDBJ databases">
        <authorList>
            <person name="Sun Q."/>
            <person name="Mori K."/>
        </authorList>
    </citation>
    <scope>NUCLEOTIDE SEQUENCE [LARGE SCALE GENOMIC DNA]</scope>
    <source>
        <strain evidence="2 3">JCM 4414</strain>
    </source>
</reference>
<feature type="transmembrane region" description="Helical" evidence="1">
    <location>
        <begin position="13"/>
        <end position="32"/>
    </location>
</feature>
<protein>
    <submittedName>
        <fullName evidence="2">Uncharacterized protein</fullName>
    </submittedName>
</protein>
<keyword evidence="1" id="KW-0472">Membrane</keyword>
<keyword evidence="1" id="KW-0812">Transmembrane</keyword>
<proteinExistence type="predicted"/>
<evidence type="ECO:0000313" key="2">
    <source>
        <dbReference type="EMBL" id="MFB9557385.1"/>
    </source>
</evidence>
<organism evidence="2 3">
    <name type="scientific">Streptomyces roseoviridis</name>
    <dbReference type="NCBI Taxonomy" id="67361"/>
    <lineage>
        <taxon>Bacteria</taxon>
        <taxon>Bacillati</taxon>
        <taxon>Actinomycetota</taxon>
        <taxon>Actinomycetes</taxon>
        <taxon>Kitasatosporales</taxon>
        <taxon>Streptomycetaceae</taxon>
        <taxon>Streptomyces</taxon>
    </lineage>
</organism>
<evidence type="ECO:0000313" key="3">
    <source>
        <dbReference type="Proteomes" id="UP001589716"/>
    </source>
</evidence>
<accession>A0ABV5QV26</accession>
<dbReference type="Proteomes" id="UP001589716">
    <property type="component" value="Unassembled WGS sequence"/>
</dbReference>
<name>A0ABV5QV26_9ACTN</name>
<keyword evidence="1" id="KW-1133">Transmembrane helix</keyword>
<evidence type="ECO:0000256" key="1">
    <source>
        <dbReference type="SAM" id="Phobius"/>
    </source>
</evidence>
<feature type="transmembrane region" description="Helical" evidence="1">
    <location>
        <begin position="95"/>
        <end position="116"/>
    </location>
</feature>
<sequence>MITLSLGEGRYDWLSFALGVTLALQIAVFYRPTRHTPGDRAQRAVAAAGFGAVAGLVATMVLAWPVQTAVGTPRLCHRLHAAGEADLADCAGEAAYPWLGVVWLTAALVLGCWHWVRMADRTPPELTGS</sequence>
<dbReference type="RefSeq" id="WP_345487333.1">
    <property type="nucleotide sequence ID" value="NZ_BAAAWU010000001.1"/>
</dbReference>